<comment type="caution">
    <text evidence="1">The sequence shown here is derived from an EMBL/GenBank/DDBJ whole genome shotgun (WGS) entry which is preliminary data.</text>
</comment>
<dbReference type="AlphaFoldDB" id="A0A3M2J645"/>
<dbReference type="OrthoDB" id="4418218at2"/>
<accession>A0A3M2J645</accession>
<protein>
    <submittedName>
        <fullName evidence="1">Uncharacterized protein</fullName>
    </submittedName>
</protein>
<dbReference type="EMBL" id="RFFI01000083">
    <property type="protein sequence ID" value="RMI07003.1"/>
    <property type="molecule type" value="Genomic_DNA"/>
</dbReference>
<evidence type="ECO:0000313" key="1">
    <source>
        <dbReference type="EMBL" id="RMI07003.1"/>
    </source>
</evidence>
<organism evidence="1 2">
    <name type="scientific">Cellulomonas triticagri</name>
    <dbReference type="NCBI Taxonomy" id="2483352"/>
    <lineage>
        <taxon>Bacteria</taxon>
        <taxon>Bacillati</taxon>
        <taxon>Actinomycetota</taxon>
        <taxon>Actinomycetes</taxon>
        <taxon>Micrococcales</taxon>
        <taxon>Cellulomonadaceae</taxon>
        <taxon>Cellulomonas</taxon>
    </lineage>
</organism>
<proteinExistence type="predicted"/>
<name>A0A3M2J645_9CELL</name>
<dbReference type="Proteomes" id="UP000269289">
    <property type="component" value="Unassembled WGS sequence"/>
</dbReference>
<dbReference type="RefSeq" id="WP_122150069.1">
    <property type="nucleotide sequence ID" value="NZ_RFFI01000083.1"/>
</dbReference>
<gene>
    <name evidence="1" type="ORF">EBM89_14185</name>
</gene>
<reference evidence="1 2" key="1">
    <citation type="submission" date="2018-10" db="EMBL/GenBank/DDBJ databases">
        <title>Isolation, diversity and antifungal activity of actinobacteria from wheat.</title>
        <authorList>
            <person name="Han C."/>
        </authorList>
    </citation>
    <scope>NUCLEOTIDE SEQUENCE [LARGE SCALE GENOMIC DNA]</scope>
    <source>
        <strain evidence="1 2">NEAU-YY56</strain>
    </source>
</reference>
<sequence length="72" mass="8263">MTSFVIEYNRRTGESHVTTFAEGGNREALRHRLRLEDARVDPDVEIVSLVSDSLETVRRTHSRYFRKSAAVA</sequence>
<evidence type="ECO:0000313" key="2">
    <source>
        <dbReference type="Proteomes" id="UP000269289"/>
    </source>
</evidence>
<keyword evidence="2" id="KW-1185">Reference proteome</keyword>